<protein>
    <submittedName>
        <fullName evidence="2">Uncharacterized protein</fullName>
    </submittedName>
</protein>
<name>A0ABW3JIP9_9FLAO</name>
<sequence length="138" mass="14798">MKLKFILVFTLILICKSYAQITTTITNVLVNNQSTISNCSLIDFGSNANNSITINFKLTKPSNQVVGNCDLDILLKYAIGSIGTSKASNIVQSGSWTNNNTEFNGQITANISAGDIQVTGSSIYIECKTDTSAKTQSC</sequence>
<comment type="caution">
    <text evidence="2">The sequence shown here is derived from an EMBL/GenBank/DDBJ whole genome shotgun (WGS) entry which is preliminary data.</text>
</comment>
<evidence type="ECO:0000256" key="1">
    <source>
        <dbReference type="SAM" id="SignalP"/>
    </source>
</evidence>
<dbReference type="EMBL" id="JBHTJI010000001">
    <property type="protein sequence ID" value="MFD0990367.1"/>
    <property type="molecule type" value="Genomic_DNA"/>
</dbReference>
<reference evidence="3" key="1">
    <citation type="journal article" date="2019" name="Int. J. Syst. Evol. Microbiol.">
        <title>The Global Catalogue of Microorganisms (GCM) 10K type strain sequencing project: providing services to taxonomists for standard genome sequencing and annotation.</title>
        <authorList>
            <consortium name="The Broad Institute Genomics Platform"/>
            <consortium name="The Broad Institute Genome Sequencing Center for Infectious Disease"/>
            <person name="Wu L."/>
            <person name="Ma J."/>
        </authorList>
    </citation>
    <scope>NUCLEOTIDE SEQUENCE [LARGE SCALE GENOMIC DNA]</scope>
    <source>
        <strain evidence="3">CCUG 62414</strain>
    </source>
</reference>
<keyword evidence="1" id="KW-0732">Signal</keyword>
<evidence type="ECO:0000313" key="2">
    <source>
        <dbReference type="EMBL" id="MFD0990367.1"/>
    </source>
</evidence>
<accession>A0ABW3JIP9</accession>
<dbReference type="Proteomes" id="UP001597061">
    <property type="component" value="Unassembled WGS sequence"/>
</dbReference>
<feature type="signal peptide" evidence="1">
    <location>
        <begin position="1"/>
        <end position="19"/>
    </location>
</feature>
<feature type="chain" id="PRO_5047422722" evidence="1">
    <location>
        <begin position="20"/>
        <end position="138"/>
    </location>
</feature>
<proteinExistence type="predicted"/>
<dbReference type="RefSeq" id="WP_379925968.1">
    <property type="nucleotide sequence ID" value="NZ_JBHTJI010000001.1"/>
</dbReference>
<keyword evidence="3" id="KW-1185">Reference proteome</keyword>
<evidence type="ECO:0000313" key="3">
    <source>
        <dbReference type="Proteomes" id="UP001597061"/>
    </source>
</evidence>
<gene>
    <name evidence="2" type="ORF">ACFQ1R_09685</name>
</gene>
<organism evidence="2 3">
    <name type="scientific">Mariniflexile jejuense</name>
    <dbReference type="NCBI Taxonomy" id="1173582"/>
    <lineage>
        <taxon>Bacteria</taxon>
        <taxon>Pseudomonadati</taxon>
        <taxon>Bacteroidota</taxon>
        <taxon>Flavobacteriia</taxon>
        <taxon>Flavobacteriales</taxon>
        <taxon>Flavobacteriaceae</taxon>
        <taxon>Mariniflexile</taxon>
    </lineage>
</organism>